<dbReference type="AlphaFoldDB" id="N1PVU5"/>
<organism evidence="1 2">
    <name type="scientific">Dothistroma septosporum (strain NZE10 / CBS 128990)</name>
    <name type="common">Red band needle blight fungus</name>
    <name type="synonym">Mycosphaerella pini</name>
    <dbReference type="NCBI Taxonomy" id="675120"/>
    <lineage>
        <taxon>Eukaryota</taxon>
        <taxon>Fungi</taxon>
        <taxon>Dikarya</taxon>
        <taxon>Ascomycota</taxon>
        <taxon>Pezizomycotina</taxon>
        <taxon>Dothideomycetes</taxon>
        <taxon>Dothideomycetidae</taxon>
        <taxon>Mycosphaerellales</taxon>
        <taxon>Mycosphaerellaceae</taxon>
        <taxon>Dothistroma</taxon>
    </lineage>
</organism>
<dbReference type="InterPro" id="IPR016181">
    <property type="entry name" value="Acyl_CoA_acyltransferase"/>
</dbReference>
<accession>N1PVU5</accession>
<proteinExistence type="predicted"/>
<reference evidence="2" key="1">
    <citation type="journal article" date="2012" name="PLoS Genet.">
        <title>The genomes of the fungal plant pathogens Cladosporium fulvum and Dothistroma septosporum reveal adaptation to different hosts and lifestyles but also signatures of common ancestry.</title>
        <authorList>
            <person name="de Wit P.J.G.M."/>
            <person name="van der Burgt A."/>
            <person name="Oekmen B."/>
            <person name="Stergiopoulos I."/>
            <person name="Abd-Elsalam K.A."/>
            <person name="Aerts A.L."/>
            <person name="Bahkali A.H."/>
            <person name="Beenen H.G."/>
            <person name="Chettri P."/>
            <person name="Cox M.P."/>
            <person name="Datema E."/>
            <person name="de Vries R.P."/>
            <person name="Dhillon B."/>
            <person name="Ganley A.R."/>
            <person name="Griffiths S.A."/>
            <person name="Guo Y."/>
            <person name="Hamelin R.C."/>
            <person name="Henrissat B."/>
            <person name="Kabir M.S."/>
            <person name="Jashni M.K."/>
            <person name="Kema G."/>
            <person name="Klaubauf S."/>
            <person name="Lapidus A."/>
            <person name="Levasseur A."/>
            <person name="Lindquist E."/>
            <person name="Mehrabi R."/>
            <person name="Ohm R.A."/>
            <person name="Owen T.J."/>
            <person name="Salamov A."/>
            <person name="Schwelm A."/>
            <person name="Schijlen E."/>
            <person name="Sun H."/>
            <person name="van den Burg H.A."/>
            <person name="van Ham R.C.H.J."/>
            <person name="Zhang S."/>
            <person name="Goodwin S.B."/>
            <person name="Grigoriev I.V."/>
            <person name="Collemare J."/>
            <person name="Bradshaw R.E."/>
        </authorList>
    </citation>
    <scope>NUCLEOTIDE SEQUENCE [LARGE SCALE GENOMIC DNA]</scope>
    <source>
        <strain evidence="2">NZE10 / CBS 128990</strain>
    </source>
</reference>
<keyword evidence="2" id="KW-1185">Reference proteome</keyword>
<dbReference type="HOGENOM" id="CLU_1865074_0_0_1"/>
<dbReference type="SUPFAM" id="SSF55729">
    <property type="entry name" value="Acyl-CoA N-acyltransferases (Nat)"/>
    <property type="match status" value="1"/>
</dbReference>
<protein>
    <recommendedName>
        <fullName evidence="3">N-acetyltransferase domain-containing protein</fullName>
    </recommendedName>
</protein>
<evidence type="ECO:0008006" key="3">
    <source>
        <dbReference type="Google" id="ProtNLM"/>
    </source>
</evidence>
<gene>
    <name evidence="1" type="ORF">DOTSEDRAFT_87067</name>
</gene>
<reference evidence="1 2" key="2">
    <citation type="journal article" date="2012" name="PLoS Pathog.">
        <title>Diverse lifestyles and strategies of plant pathogenesis encoded in the genomes of eighteen Dothideomycetes fungi.</title>
        <authorList>
            <person name="Ohm R.A."/>
            <person name="Feau N."/>
            <person name="Henrissat B."/>
            <person name="Schoch C.L."/>
            <person name="Horwitz B.A."/>
            <person name="Barry K.W."/>
            <person name="Condon B.J."/>
            <person name="Copeland A.C."/>
            <person name="Dhillon B."/>
            <person name="Glaser F."/>
            <person name="Hesse C.N."/>
            <person name="Kosti I."/>
            <person name="LaButti K."/>
            <person name="Lindquist E.A."/>
            <person name="Lucas S."/>
            <person name="Salamov A.A."/>
            <person name="Bradshaw R.E."/>
            <person name="Ciuffetti L."/>
            <person name="Hamelin R.C."/>
            <person name="Kema G.H.J."/>
            <person name="Lawrence C."/>
            <person name="Scott J.A."/>
            <person name="Spatafora J.W."/>
            <person name="Turgeon B.G."/>
            <person name="de Wit P.J.G.M."/>
            <person name="Zhong S."/>
            <person name="Goodwin S.B."/>
            <person name="Grigoriev I.V."/>
        </authorList>
    </citation>
    <scope>NUCLEOTIDE SEQUENCE [LARGE SCALE GENOMIC DNA]</scope>
    <source>
        <strain evidence="2">NZE10 / CBS 128990</strain>
    </source>
</reference>
<dbReference type="EMBL" id="KB446537">
    <property type="protein sequence ID" value="EME46529.1"/>
    <property type="molecule type" value="Genomic_DNA"/>
</dbReference>
<name>N1PVU5_DOTSN</name>
<dbReference type="OrthoDB" id="3642681at2759"/>
<dbReference type="Proteomes" id="UP000016933">
    <property type="component" value="Unassembled WGS sequence"/>
</dbReference>
<evidence type="ECO:0000313" key="1">
    <source>
        <dbReference type="EMBL" id="EME46529.1"/>
    </source>
</evidence>
<sequence>MMKPFNVDEYLSWGQNWSDSGKPADDNHNSPAIQHSASQHSASSVDWEVCCFCMRPNQQGIGLSIQLLEVLTNHIKGFGAKRLMIHPYIEETVDFWPPMGFKVIAAAAGVLAKGSAFKPGTPGLLGHFHSATAAKML</sequence>
<dbReference type="eggNOG" id="ENOG502TABE">
    <property type="taxonomic scope" value="Eukaryota"/>
</dbReference>
<evidence type="ECO:0000313" key="2">
    <source>
        <dbReference type="Proteomes" id="UP000016933"/>
    </source>
</evidence>